<dbReference type="Proteomes" id="UP000320393">
    <property type="component" value="Unassembled WGS sequence"/>
</dbReference>
<gene>
    <name evidence="2" type="ORF">E6H02_03305</name>
    <name evidence="1" type="ORF">E6H04_07595</name>
</gene>
<evidence type="ECO:0000313" key="2">
    <source>
        <dbReference type="EMBL" id="TMJ14426.1"/>
    </source>
</evidence>
<organism evidence="2 4">
    <name type="scientific">Candidatus Segetimicrobium genomatis</name>
    <dbReference type="NCBI Taxonomy" id="2569760"/>
    <lineage>
        <taxon>Bacteria</taxon>
        <taxon>Bacillati</taxon>
        <taxon>Candidatus Sysuimicrobiota</taxon>
        <taxon>Candidatus Sysuimicrobiia</taxon>
        <taxon>Candidatus Sysuimicrobiales</taxon>
        <taxon>Candidatus Segetimicrobiaceae</taxon>
        <taxon>Candidatus Segetimicrobium</taxon>
    </lineage>
</organism>
<reference evidence="3 4" key="1">
    <citation type="journal article" date="2019" name="Nat. Microbiol.">
        <title>Mediterranean grassland soil C-N compound turnover is dependent on rainfall and depth, and is mediated by genomically divergent microorganisms.</title>
        <authorList>
            <person name="Diamond S."/>
            <person name="Andeer P.F."/>
            <person name="Li Z."/>
            <person name="Crits-Christoph A."/>
            <person name="Burstein D."/>
            <person name="Anantharaman K."/>
            <person name="Lane K.R."/>
            <person name="Thomas B.C."/>
            <person name="Pan C."/>
            <person name="Northen T.R."/>
            <person name="Banfield J.F."/>
        </authorList>
    </citation>
    <scope>NUCLEOTIDE SEQUENCE [LARGE SCALE GENOMIC DNA]</scope>
    <source>
        <strain evidence="2">NP_5</strain>
        <strain evidence="1">NP_7</strain>
    </source>
</reference>
<comment type="caution">
    <text evidence="2">The sequence shown here is derived from an EMBL/GenBank/DDBJ whole genome shotgun (WGS) entry which is preliminary data.</text>
</comment>
<accession>A0A537M2G4</accession>
<protein>
    <submittedName>
        <fullName evidence="2">Uncharacterized protein</fullName>
    </submittedName>
</protein>
<dbReference type="EMBL" id="VBAM01000108">
    <property type="protein sequence ID" value="TMJ14426.1"/>
    <property type="molecule type" value="Genomic_DNA"/>
</dbReference>
<proteinExistence type="predicted"/>
<evidence type="ECO:0000313" key="4">
    <source>
        <dbReference type="Proteomes" id="UP000320393"/>
    </source>
</evidence>
<dbReference type="Proteomes" id="UP000320048">
    <property type="component" value="Unassembled WGS sequence"/>
</dbReference>
<name>A0A537M2G4_9BACT</name>
<evidence type="ECO:0000313" key="3">
    <source>
        <dbReference type="Proteomes" id="UP000320048"/>
    </source>
</evidence>
<sequence length="78" mass="8863">MISHVTVRWNQVKGSFLPARGHYCTACKTAFEGERPRTGEFAFRSIRVDATTDAIRRLQESADLIVVRHKTGAREVLF</sequence>
<dbReference type="EMBL" id="VBAO01000189">
    <property type="protein sequence ID" value="TMI80977.1"/>
    <property type="molecule type" value="Genomic_DNA"/>
</dbReference>
<dbReference type="AlphaFoldDB" id="A0A537M2G4"/>
<evidence type="ECO:0000313" key="1">
    <source>
        <dbReference type="EMBL" id="TMI80977.1"/>
    </source>
</evidence>